<evidence type="ECO:0000313" key="3">
    <source>
        <dbReference type="Proteomes" id="UP000091820"/>
    </source>
</evidence>
<evidence type="ECO:0000256" key="1">
    <source>
        <dbReference type="ARBA" id="ARBA00030268"/>
    </source>
</evidence>
<dbReference type="GO" id="GO:0004830">
    <property type="term" value="F:tryptophan-tRNA ligase activity"/>
    <property type="evidence" value="ECO:0007669"/>
    <property type="project" value="TreeGrafter"/>
</dbReference>
<dbReference type="SUPFAM" id="SSF52374">
    <property type="entry name" value="Nucleotidylyl transferase"/>
    <property type="match status" value="1"/>
</dbReference>
<dbReference type="Gene3D" id="3.40.50.620">
    <property type="entry name" value="HUPs"/>
    <property type="match status" value="2"/>
</dbReference>
<dbReference type="VEuPathDB" id="VectorBase:GBRI021742"/>
<dbReference type="GO" id="GO:0005737">
    <property type="term" value="C:cytoplasm"/>
    <property type="evidence" value="ECO:0007669"/>
    <property type="project" value="TreeGrafter"/>
</dbReference>
<evidence type="ECO:0000313" key="2">
    <source>
        <dbReference type="EnsemblMetazoa" id="GBRI021742-PA"/>
    </source>
</evidence>
<keyword evidence="3" id="KW-1185">Reference proteome</keyword>
<dbReference type="InterPro" id="IPR014729">
    <property type="entry name" value="Rossmann-like_a/b/a_fold"/>
</dbReference>
<dbReference type="PANTHER" id="PTHR10055">
    <property type="entry name" value="TRYPTOPHANYL-TRNA SYNTHETASE"/>
    <property type="match status" value="1"/>
</dbReference>
<dbReference type="PANTHER" id="PTHR10055:SF1">
    <property type="entry name" value="TRYPTOPHAN--TRNA LIGASE, CYTOPLASMIC"/>
    <property type="match status" value="1"/>
</dbReference>
<sequence length="167" mass="19634">MHSAKMEVGTQRVFRIYCVQNVFGNYERYTTVEDEQDDIVNPWHVTSLNETGIDYDKLISGCRECDLHVKYDKRFGSSKIDEELVNRFQNRQICSPFHTTRSSCFRWLQETFDVPLIIQLTDDEKTLWKDLKVEEAIQLARENAKDIVAMGFNVDKTFIFNNLTFMG</sequence>
<dbReference type="GO" id="GO:0006436">
    <property type="term" value="P:tryptophanyl-tRNA aminoacylation"/>
    <property type="evidence" value="ECO:0007669"/>
    <property type="project" value="TreeGrafter"/>
</dbReference>
<reference evidence="2" key="2">
    <citation type="submission" date="2020-05" db="UniProtKB">
        <authorList>
            <consortium name="EnsemblMetazoa"/>
        </authorList>
    </citation>
    <scope>IDENTIFICATION</scope>
    <source>
        <strain evidence="2">IAEA</strain>
    </source>
</reference>
<protein>
    <recommendedName>
        <fullName evidence="1">Tryptophanyl-tRNA synthetase</fullName>
    </recommendedName>
</protein>
<name>A0A1A9WJ56_9MUSC</name>
<dbReference type="Proteomes" id="UP000091820">
    <property type="component" value="Unassembled WGS sequence"/>
</dbReference>
<dbReference type="AlphaFoldDB" id="A0A1A9WJ56"/>
<reference evidence="3" key="1">
    <citation type="submission" date="2014-03" db="EMBL/GenBank/DDBJ databases">
        <authorList>
            <person name="Aksoy S."/>
            <person name="Warren W."/>
            <person name="Wilson R.K."/>
        </authorList>
    </citation>
    <scope>NUCLEOTIDE SEQUENCE [LARGE SCALE GENOMIC DNA]</scope>
    <source>
        <strain evidence="3">IAEA</strain>
    </source>
</reference>
<dbReference type="EnsemblMetazoa" id="GBRI021742-RA">
    <property type="protein sequence ID" value="GBRI021742-PA"/>
    <property type="gene ID" value="GBRI021742"/>
</dbReference>
<organism evidence="2 3">
    <name type="scientific">Glossina brevipalpis</name>
    <dbReference type="NCBI Taxonomy" id="37001"/>
    <lineage>
        <taxon>Eukaryota</taxon>
        <taxon>Metazoa</taxon>
        <taxon>Ecdysozoa</taxon>
        <taxon>Arthropoda</taxon>
        <taxon>Hexapoda</taxon>
        <taxon>Insecta</taxon>
        <taxon>Pterygota</taxon>
        <taxon>Neoptera</taxon>
        <taxon>Endopterygota</taxon>
        <taxon>Diptera</taxon>
        <taxon>Brachycera</taxon>
        <taxon>Muscomorpha</taxon>
        <taxon>Hippoboscoidea</taxon>
        <taxon>Glossinidae</taxon>
        <taxon>Glossina</taxon>
    </lineage>
</organism>
<proteinExistence type="predicted"/>
<dbReference type="STRING" id="37001.A0A1A9WJ56"/>
<accession>A0A1A9WJ56</accession>